<organism evidence="9 10">
    <name type="scientific">Candidatus Coproplasma avicola</name>
    <dbReference type="NCBI Taxonomy" id="2840744"/>
    <lineage>
        <taxon>Bacteria</taxon>
        <taxon>Bacillati</taxon>
        <taxon>Bacillota</taxon>
        <taxon>Clostridia</taxon>
        <taxon>Eubacteriales</taxon>
        <taxon>Candidatus Coproplasma</taxon>
    </lineage>
</organism>
<evidence type="ECO:0000256" key="6">
    <source>
        <dbReference type="ARBA" id="ARBA00023065"/>
    </source>
</evidence>
<feature type="transmembrane region" description="Helical" evidence="8">
    <location>
        <begin position="193"/>
        <end position="212"/>
    </location>
</feature>
<dbReference type="EMBL" id="DVHK01000057">
    <property type="protein sequence ID" value="HIR66871.1"/>
    <property type="molecule type" value="Genomic_DNA"/>
</dbReference>
<feature type="transmembrane region" description="Helical" evidence="8">
    <location>
        <begin position="232"/>
        <end position="250"/>
    </location>
</feature>
<protein>
    <submittedName>
        <fullName evidence="9">Trk family potassium uptake protein</fullName>
    </submittedName>
</protein>
<dbReference type="GO" id="GO:0005886">
    <property type="term" value="C:plasma membrane"/>
    <property type="evidence" value="ECO:0007669"/>
    <property type="project" value="UniProtKB-SubCell"/>
</dbReference>
<evidence type="ECO:0000313" key="9">
    <source>
        <dbReference type="EMBL" id="HIR66871.1"/>
    </source>
</evidence>
<dbReference type="GO" id="GO:0030001">
    <property type="term" value="P:metal ion transport"/>
    <property type="evidence" value="ECO:0007669"/>
    <property type="project" value="UniProtKB-ARBA"/>
</dbReference>
<keyword evidence="2" id="KW-0813">Transport</keyword>
<keyword evidence="4 8" id="KW-0812">Transmembrane</keyword>
<evidence type="ECO:0000256" key="3">
    <source>
        <dbReference type="ARBA" id="ARBA00022475"/>
    </source>
</evidence>
<feature type="transmembrane region" description="Helical" evidence="8">
    <location>
        <begin position="415"/>
        <end position="436"/>
    </location>
</feature>
<feature type="transmembrane region" description="Helical" evidence="8">
    <location>
        <begin position="312"/>
        <end position="331"/>
    </location>
</feature>
<sequence>MTTAKKLKLPPAAMIAISVFAVIVVGTALLCIPAASNDGQVDFLAALFTATSATCVTGLSAVDTATHWSYFGQAIILVLMQIGGLGLITILSVFFLYVQKRASLSQRKLVMQSAGFVNLEGIKKLVKYIIIVTVTCEFIGAILLSTSFVRVMGWGRGIWQSVFTAVSAFCNCGFTLTGWYGEDSLNAYISDPVVCLTVCSLVIIGGIGFFVWGDVIKNGIHFRRYNFHSKVVLTTTACLILVGWALFMAFEWNNPASIGGHDAGTKVLATFVMSVCPRTAGFNTVSSGTLSGAGGMLTIVLMFIGGSPGSTAGGIKTTTLAVLVISAISTSRRRTEAHIFRRRFDDDALPQASTIFSVYITAVIICAMIISAIEVNSGFTTHQIVFEVVSAIGTVGLSCGPETTLTGLLTGGSQVILIFLMFLGRVGGFTLILVFSNERKPVSISRVADNLIIG</sequence>
<feature type="transmembrane region" description="Helical" evidence="8">
    <location>
        <begin position="43"/>
        <end position="62"/>
    </location>
</feature>
<dbReference type="InterPro" id="IPR003445">
    <property type="entry name" value="Cat_transpt"/>
</dbReference>
<evidence type="ECO:0000256" key="7">
    <source>
        <dbReference type="ARBA" id="ARBA00023136"/>
    </source>
</evidence>
<feature type="transmembrane region" description="Helical" evidence="8">
    <location>
        <begin position="158"/>
        <end position="181"/>
    </location>
</feature>
<feature type="transmembrane region" description="Helical" evidence="8">
    <location>
        <begin position="352"/>
        <end position="373"/>
    </location>
</feature>
<feature type="transmembrane region" description="Helical" evidence="8">
    <location>
        <begin position="128"/>
        <end position="152"/>
    </location>
</feature>
<evidence type="ECO:0000256" key="5">
    <source>
        <dbReference type="ARBA" id="ARBA00022989"/>
    </source>
</evidence>
<name>A0A9D1E628_9FIRM</name>
<feature type="transmembrane region" description="Helical" evidence="8">
    <location>
        <begin position="12"/>
        <end position="31"/>
    </location>
</feature>
<evidence type="ECO:0000256" key="1">
    <source>
        <dbReference type="ARBA" id="ARBA00004651"/>
    </source>
</evidence>
<comment type="caution">
    <text evidence="9">The sequence shown here is derived from an EMBL/GenBank/DDBJ whole genome shotgun (WGS) entry which is preliminary data.</text>
</comment>
<keyword evidence="3" id="KW-1003">Cell membrane</keyword>
<dbReference type="Proteomes" id="UP000823913">
    <property type="component" value="Unassembled WGS sequence"/>
</dbReference>
<feature type="transmembrane region" description="Helical" evidence="8">
    <location>
        <begin position="74"/>
        <end position="98"/>
    </location>
</feature>
<evidence type="ECO:0000256" key="8">
    <source>
        <dbReference type="SAM" id="Phobius"/>
    </source>
</evidence>
<keyword evidence="5 8" id="KW-1133">Transmembrane helix</keyword>
<dbReference type="AlphaFoldDB" id="A0A9D1E628"/>
<evidence type="ECO:0000256" key="2">
    <source>
        <dbReference type="ARBA" id="ARBA00022448"/>
    </source>
</evidence>
<dbReference type="PANTHER" id="PTHR32024:SF1">
    <property type="entry name" value="KTR SYSTEM POTASSIUM UPTAKE PROTEIN B"/>
    <property type="match status" value="1"/>
</dbReference>
<keyword evidence="6" id="KW-0406">Ion transport</keyword>
<gene>
    <name evidence="9" type="ORF">IAB94_02340</name>
</gene>
<accession>A0A9D1E628</accession>
<keyword evidence="7 8" id="KW-0472">Membrane</keyword>
<comment type="subcellular location">
    <subcellularLocation>
        <location evidence="1">Cell membrane</location>
        <topology evidence="1">Multi-pass membrane protein</topology>
    </subcellularLocation>
</comment>
<evidence type="ECO:0000256" key="4">
    <source>
        <dbReference type="ARBA" id="ARBA00022692"/>
    </source>
</evidence>
<proteinExistence type="predicted"/>
<dbReference type="Pfam" id="PF02386">
    <property type="entry name" value="TrkH"/>
    <property type="match status" value="1"/>
</dbReference>
<dbReference type="PANTHER" id="PTHR32024">
    <property type="entry name" value="TRK SYSTEM POTASSIUM UPTAKE PROTEIN TRKG-RELATED"/>
    <property type="match status" value="1"/>
</dbReference>
<reference evidence="9" key="2">
    <citation type="journal article" date="2021" name="PeerJ">
        <title>Extensive microbial diversity within the chicken gut microbiome revealed by metagenomics and culture.</title>
        <authorList>
            <person name="Gilroy R."/>
            <person name="Ravi A."/>
            <person name="Getino M."/>
            <person name="Pursley I."/>
            <person name="Horton D.L."/>
            <person name="Alikhan N.F."/>
            <person name="Baker D."/>
            <person name="Gharbi K."/>
            <person name="Hall N."/>
            <person name="Watson M."/>
            <person name="Adriaenssens E.M."/>
            <person name="Foster-Nyarko E."/>
            <person name="Jarju S."/>
            <person name="Secka A."/>
            <person name="Antonio M."/>
            <person name="Oren A."/>
            <person name="Chaudhuri R.R."/>
            <person name="La Ragione R."/>
            <person name="Hildebrand F."/>
            <person name="Pallen M.J."/>
        </authorList>
    </citation>
    <scope>NUCLEOTIDE SEQUENCE</scope>
    <source>
        <strain evidence="9">ChiW16-3235</strain>
    </source>
</reference>
<reference evidence="9" key="1">
    <citation type="submission" date="2020-10" db="EMBL/GenBank/DDBJ databases">
        <authorList>
            <person name="Gilroy R."/>
        </authorList>
    </citation>
    <scope>NUCLEOTIDE SEQUENCE</scope>
    <source>
        <strain evidence="9">ChiW16-3235</strain>
    </source>
</reference>
<evidence type="ECO:0000313" key="10">
    <source>
        <dbReference type="Proteomes" id="UP000823913"/>
    </source>
</evidence>
<feature type="transmembrane region" description="Helical" evidence="8">
    <location>
        <begin position="288"/>
        <end position="306"/>
    </location>
</feature>
<dbReference type="GO" id="GO:0008324">
    <property type="term" value="F:monoatomic cation transmembrane transporter activity"/>
    <property type="evidence" value="ECO:0007669"/>
    <property type="project" value="InterPro"/>
</dbReference>